<dbReference type="GO" id="GO:0006526">
    <property type="term" value="P:L-arginine biosynthetic process"/>
    <property type="evidence" value="ECO:0007669"/>
    <property type="project" value="UniProtKB-UniPathway"/>
</dbReference>
<protein>
    <recommendedName>
        <fullName evidence="6">Amino-acid acetyltransferase, mitochondrial</fullName>
        <ecNumber evidence="5">2.3.1.1</ecNumber>
    </recommendedName>
    <alternativeName>
        <fullName evidence="12">Arginine-requiring protein 2</fullName>
    </alternativeName>
    <alternativeName>
        <fullName evidence="13">Glutamate N-acetyltransferase</fullName>
    </alternativeName>
    <alternativeName>
        <fullName evidence="14">N-acetylglutamate synthase</fullName>
    </alternativeName>
</protein>
<dbReference type="GO" id="GO:0004042">
    <property type="term" value="F:L-glutamate N-acetyltransferase activity"/>
    <property type="evidence" value="ECO:0007669"/>
    <property type="project" value="TreeGrafter"/>
</dbReference>
<evidence type="ECO:0000256" key="1">
    <source>
        <dbReference type="ARBA" id="ARBA00002294"/>
    </source>
</evidence>
<dbReference type="GO" id="GO:0005759">
    <property type="term" value="C:mitochondrial matrix"/>
    <property type="evidence" value="ECO:0007669"/>
    <property type="project" value="TreeGrafter"/>
</dbReference>
<evidence type="ECO:0000256" key="15">
    <source>
        <dbReference type="ARBA" id="ARBA00048372"/>
    </source>
</evidence>
<evidence type="ECO:0000259" key="17">
    <source>
        <dbReference type="PROSITE" id="PS51186"/>
    </source>
</evidence>
<dbReference type="EMBL" id="CCYA01000276">
    <property type="protein sequence ID" value="CEH18823.1"/>
    <property type="molecule type" value="Genomic_DNA"/>
</dbReference>
<dbReference type="FunFam" id="3.40.630.30:FF:000070">
    <property type="entry name" value="Acetylglutamate kinase"/>
    <property type="match status" value="1"/>
</dbReference>
<evidence type="ECO:0000256" key="12">
    <source>
        <dbReference type="ARBA" id="ARBA00030322"/>
    </source>
</evidence>
<comment type="catalytic activity">
    <reaction evidence="15">
        <text>L-glutamate + acetyl-CoA = N-acetyl-L-glutamate + CoA + H(+)</text>
        <dbReference type="Rhea" id="RHEA:24292"/>
        <dbReference type="ChEBI" id="CHEBI:15378"/>
        <dbReference type="ChEBI" id="CHEBI:29985"/>
        <dbReference type="ChEBI" id="CHEBI:44337"/>
        <dbReference type="ChEBI" id="CHEBI:57287"/>
        <dbReference type="ChEBI" id="CHEBI:57288"/>
        <dbReference type="EC" id="2.3.1.1"/>
    </reaction>
</comment>
<evidence type="ECO:0000256" key="2">
    <source>
        <dbReference type="ARBA" id="ARBA00004173"/>
    </source>
</evidence>
<dbReference type="Proteomes" id="UP000054845">
    <property type="component" value="Unassembled WGS sequence"/>
</dbReference>
<feature type="domain" description="N-acetyltransferase" evidence="17">
    <location>
        <begin position="55"/>
        <end position="226"/>
    </location>
</feature>
<comment type="pathway">
    <text evidence="3">Amino-acid biosynthesis; L-arginine biosynthesis; N(2)-acetyl-L-ornithine from L-glutamate: step 1/4.</text>
</comment>
<dbReference type="Pfam" id="PF04768">
    <property type="entry name" value="NAT"/>
    <property type="match status" value="2"/>
</dbReference>
<organism evidence="19 20">
    <name type="scientific">Ceraceosorus bombacis</name>
    <dbReference type="NCBI Taxonomy" id="401625"/>
    <lineage>
        <taxon>Eukaryota</taxon>
        <taxon>Fungi</taxon>
        <taxon>Dikarya</taxon>
        <taxon>Basidiomycota</taxon>
        <taxon>Ustilaginomycotina</taxon>
        <taxon>Exobasidiomycetes</taxon>
        <taxon>Ceraceosorales</taxon>
        <taxon>Ceraceosoraceae</taxon>
        <taxon>Ceraceosorus</taxon>
    </lineage>
</organism>
<evidence type="ECO:0000256" key="6">
    <source>
        <dbReference type="ARBA" id="ARBA00018802"/>
    </source>
</evidence>
<evidence type="ECO:0000256" key="14">
    <source>
        <dbReference type="ARBA" id="ARBA00033251"/>
    </source>
</evidence>
<keyword evidence="20" id="KW-1185">Reference proteome</keyword>
<dbReference type="UniPathway" id="UPA00068"/>
<proteinExistence type="inferred from homology"/>
<evidence type="ECO:0000256" key="7">
    <source>
        <dbReference type="ARBA" id="ARBA00022605"/>
    </source>
</evidence>
<evidence type="ECO:0000313" key="19">
    <source>
        <dbReference type="EMBL" id="CEH18823.1"/>
    </source>
</evidence>
<dbReference type="PANTHER" id="PTHR23342:SF4">
    <property type="entry name" value="AMINO-ACID ACETYLTRANSFERASE, MITOCHONDRIAL"/>
    <property type="match status" value="1"/>
</dbReference>
<dbReference type="PANTHER" id="PTHR23342">
    <property type="entry name" value="N-ACETYLGLUTAMATE SYNTHASE"/>
    <property type="match status" value="1"/>
</dbReference>
<dbReference type="EC" id="2.3.1.1" evidence="5"/>
<keyword evidence="10" id="KW-0496">Mitochondrion</keyword>
<name>A0A0P1BQT1_9BASI</name>
<sequence>MPHSSSGVVVSHRSPRSLIANLITNKAAHSPSLPHRLLASRKDVRHTPTIIRPGLDVRVLSDFAQVDQHKLTALLEASFGRKLDAKTYYQRLTKSCDFVIVTGDYQGAAIVTREMAPTDVEGVDEPIAYLDKFAVLPSLQGSGTVDFLWGALRDEVHGLGLLDALNDNGGAGGFGAGRDLVWKSRADNPVNRWYYERSNGFMRIDTRSEAEKKVAASSVGGEDTYKPAWSMFWCDAEDRISRMAGERRLGAEASAEDVLAYEEEQSHRSAASRRSSAADRTSRASVSSFARSSATDSPAARSARRRAARLHALAQGYEEDDEVPESSTGAAYGDRHDHHSRFFEAAQRDPSTGRLLSELDPRPGGAGAALLPIVAPEESGRLQRWAACMATIPTAWA</sequence>
<feature type="compositionally biased region" description="Low complexity" evidence="16">
    <location>
        <begin position="283"/>
        <end position="301"/>
    </location>
</feature>
<evidence type="ECO:0000256" key="3">
    <source>
        <dbReference type="ARBA" id="ARBA00004925"/>
    </source>
</evidence>
<evidence type="ECO:0000256" key="16">
    <source>
        <dbReference type="SAM" id="MobiDB-lite"/>
    </source>
</evidence>
<evidence type="ECO:0000256" key="11">
    <source>
        <dbReference type="ARBA" id="ARBA00023315"/>
    </source>
</evidence>
<feature type="domain" description="N-acetyltransferase" evidence="18">
    <location>
        <begin position="55"/>
        <end position="257"/>
    </location>
</feature>
<accession>A0A0P1BQT1</accession>
<comment type="function">
    <text evidence="1">N-acetylglutamate synthase involved in arginine biosynthesis.</text>
</comment>
<comment type="similarity">
    <text evidence="4">Belongs to the acetyltransferase family.</text>
</comment>
<evidence type="ECO:0000256" key="8">
    <source>
        <dbReference type="ARBA" id="ARBA00022679"/>
    </source>
</evidence>
<dbReference type="PROSITE" id="PS51731">
    <property type="entry name" value="GNAT_NAGS"/>
    <property type="match status" value="1"/>
</dbReference>
<feature type="region of interest" description="Disordered" evidence="16">
    <location>
        <begin position="260"/>
        <end position="334"/>
    </location>
</feature>
<dbReference type="InterPro" id="IPR000182">
    <property type="entry name" value="GNAT_dom"/>
</dbReference>
<evidence type="ECO:0000259" key="18">
    <source>
        <dbReference type="PROSITE" id="PS51731"/>
    </source>
</evidence>
<dbReference type="STRING" id="401625.A0A0P1BQT1"/>
<evidence type="ECO:0000256" key="13">
    <source>
        <dbReference type="ARBA" id="ARBA00030346"/>
    </source>
</evidence>
<dbReference type="AlphaFoldDB" id="A0A0P1BQT1"/>
<evidence type="ECO:0000256" key="4">
    <source>
        <dbReference type="ARBA" id="ARBA00008694"/>
    </source>
</evidence>
<keyword evidence="9" id="KW-0809">Transit peptide</keyword>
<keyword evidence="8" id="KW-0808">Transferase</keyword>
<comment type="subcellular location">
    <subcellularLocation>
        <location evidence="2">Mitochondrion</location>
    </subcellularLocation>
</comment>
<keyword evidence="7" id="KW-0028">Amino-acid biosynthesis</keyword>
<evidence type="ECO:0000313" key="20">
    <source>
        <dbReference type="Proteomes" id="UP000054845"/>
    </source>
</evidence>
<dbReference type="OrthoDB" id="5585968at2759"/>
<reference evidence="20" key="1">
    <citation type="submission" date="2014-09" db="EMBL/GenBank/DDBJ databases">
        <authorList>
            <person name="Sharma Rahul"/>
            <person name="Thines Marco"/>
        </authorList>
    </citation>
    <scope>NUCLEOTIDE SEQUENCE [LARGE SCALE GENOMIC DNA]</scope>
</reference>
<evidence type="ECO:0000256" key="10">
    <source>
        <dbReference type="ARBA" id="ARBA00023128"/>
    </source>
</evidence>
<dbReference type="InterPro" id="IPR006855">
    <property type="entry name" value="Vertebrate-like_GNAT_dom"/>
</dbReference>
<dbReference type="PROSITE" id="PS51186">
    <property type="entry name" value="GNAT"/>
    <property type="match status" value="1"/>
</dbReference>
<evidence type="ECO:0000256" key="5">
    <source>
        <dbReference type="ARBA" id="ARBA00012697"/>
    </source>
</evidence>
<keyword evidence="11" id="KW-0012">Acyltransferase</keyword>
<dbReference type="GO" id="GO:0006592">
    <property type="term" value="P:ornithine biosynthetic process"/>
    <property type="evidence" value="ECO:0007669"/>
    <property type="project" value="TreeGrafter"/>
</dbReference>
<evidence type="ECO:0000256" key="9">
    <source>
        <dbReference type="ARBA" id="ARBA00022946"/>
    </source>
</evidence>
<dbReference type="Gene3D" id="3.40.630.30">
    <property type="match status" value="1"/>
</dbReference>